<evidence type="ECO:0000256" key="4">
    <source>
        <dbReference type="ARBA" id="ARBA00022729"/>
    </source>
</evidence>
<keyword evidence="3" id="KW-0926">Vacuole</keyword>
<sequence>MASKFKKVVLPLILPVLLVFINNYLFSGTTPSSSFSSSRIVIPIEDAIGPESFVFDPLGGGPYTGVSDGRIIKWLENERKWIDFAVTSPNREGCGGRKNGQHHLTEHICGRPLGLQFDKNNIGDLYIADAYMGLLVVGPEGGVAKAVATHHQHIPLRFTNSLDIDPSTGVVYFTDSSSRFPRSKYLSVILSGDTSGRLLKYEPASKETTLLVDNLSFPNGVALSEEGEFILLAESTKSRVLRYWIRTSKAGTLEVFSQLPGDPDNVKRSPRGGYWVGIHSKREKLEWIISRPWIGNILLKNFPFDVLMKVHSFLTRQRRSAMAVRLNENGDILESFGGEDGNRWTSLTEVMEKDGKLWIGTINLPCAVSFNIDE</sequence>
<evidence type="ECO:0000259" key="6">
    <source>
        <dbReference type="Pfam" id="PF03088"/>
    </source>
</evidence>
<reference evidence="7" key="1">
    <citation type="submission" date="2022-02" db="EMBL/GenBank/DDBJ databases">
        <authorList>
            <person name="Henning P.M."/>
            <person name="McCubbin A.G."/>
            <person name="Shore J.S."/>
        </authorList>
    </citation>
    <scope>NUCLEOTIDE SEQUENCE</scope>
    <source>
        <strain evidence="7">F60SS</strain>
        <tissue evidence="7">Leaves</tissue>
    </source>
</reference>
<keyword evidence="4" id="KW-0732">Signal</keyword>
<dbReference type="InterPro" id="IPR011042">
    <property type="entry name" value="6-blade_b-propeller_TolB-like"/>
</dbReference>
<evidence type="ECO:0000313" key="7">
    <source>
        <dbReference type="EMBL" id="KAJ4836099.1"/>
    </source>
</evidence>
<evidence type="ECO:0000313" key="8">
    <source>
        <dbReference type="Proteomes" id="UP001141552"/>
    </source>
</evidence>
<evidence type="ECO:0000256" key="1">
    <source>
        <dbReference type="ARBA" id="ARBA00004116"/>
    </source>
</evidence>
<proteinExistence type="inferred from homology"/>
<feature type="domain" description="Strictosidine synthase conserved region" evidence="6">
    <location>
        <begin position="160"/>
        <end position="246"/>
    </location>
</feature>
<name>A0A9Q0JC44_9ROSI</name>
<dbReference type="Proteomes" id="UP001141552">
    <property type="component" value="Unassembled WGS sequence"/>
</dbReference>
<dbReference type="SUPFAM" id="SSF63829">
    <property type="entry name" value="Calcium-dependent phosphotriesterase"/>
    <property type="match status" value="1"/>
</dbReference>
<dbReference type="GO" id="GO:0012505">
    <property type="term" value="C:endomembrane system"/>
    <property type="evidence" value="ECO:0007669"/>
    <property type="project" value="TreeGrafter"/>
</dbReference>
<dbReference type="AlphaFoldDB" id="A0A9Q0JC44"/>
<evidence type="ECO:0000256" key="2">
    <source>
        <dbReference type="ARBA" id="ARBA00009191"/>
    </source>
</evidence>
<reference evidence="7" key="2">
    <citation type="journal article" date="2023" name="Plants (Basel)">
        <title>Annotation of the Turnera subulata (Passifloraceae) Draft Genome Reveals the S-Locus Evolved after the Divergence of Turneroideae from Passifloroideae in a Stepwise Manner.</title>
        <authorList>
            <person name="Henning P.M."/>
            <person name="Roalson E.H."/>
            <person name="Mir W."/>
            <person name="McCubbin A.G."/>
            <person name="Shore J.S."/>
        </authorList>
    </citation>
    <scope>NUCLEOTIDE SEQUENCE</scope>
    <source>
        <strain evidence="7">F60SS</strain>
    </source>
</reference>
<dbReference type="InterPro" id="IPR018119">
    <property type="entry name" value="Strictosidine_synth_cons-reg"/>
</dbReference>
<gene>
    <name evidence="7" type="ORF">Tsubulata_004200</name>
</gene>
<evidence type="ECO:0000256" key="5">
    <source>
        <dbReference type="ARBA" id="ARBA00023180"/>
    </source>
</evidence>
<dbReference type="OrthoDB" id="5307922at2759"/>
<dbReference type="EMBL" id="JAKUCV010004227">
    <property type="protein sequence ID" value="KAJ4836099.1"/>
    <property type="molecule type" value="Genomic_DNA"/>
</dbReference>
<dbReference type="FunFam" id="2.120.10.30:FF:000032">
    <property type="entry name" value="Protein STRICTOSIDINE SYNTHASE-LIKE 13"/>
    <property type="match status" value="1"/>
</dbReference>
<keyword evidence="5" id="KW-0325">Glycoprotein</keyword>
<dbReference type="PANTHER" id="PTHR10426:SF79">
    <property type="entry name" value="PROTEIN STRICTOSIDINE SYNTHASE-LIKE 2"/>
    <property type="match status" value="1"/>
</dbReference>
<dbReference type="Pfam" id="PF20067">
    <property type="entry name" value="SSL_N"/>
    <property type="match status" value="1"/>
</dbReference>
<accession>A0A9Q0JC44</accession>
<comment type="similarity">
    <text evidence="2">Belongs to the strictosidine synthase family.</text>
</comment>
<dbReference type="GO" id="GO:0005773">
    <property type="term" value="C:vacuole"/>
    <property type="evidence" value="ECO:0007669"/>
    <property type="project" value="UniProtKB-SubCell"/>
</dbReference>
<dbReference type="GO" id="GO:0016787">
    <property type="term" value="F:hydrolase activity"/>
    <property type="evidence" value="ECO:0007669"/>
    <property type="project" value="TreeGrafter"/>
</dbReference>
<comment type="caution">
    <text evidence="7">The sequence shown here is derived from an EMBL/GenBank/DDBJ whole genome shotgun (WGS) entry which is preliminary data.</text>
</comment>
<protein>
    <recommendedName>
        <fullName evidence="6">Strictosidine synthase conserved region domain-containing protein</fullName>
    </recommendedName>
</protein>
<dbReference type="Gene3D" id="2.120.10.30">
    <property type="entry name" value="TolB, C-terminal domain"/>
    <property type="match status" value="1"/>
</dbReference>
<comment type="subcellular location">
    <subcellularLocation>
        <location evidence="1">Vacuole</location>
    </subcellularLocation>
</comment>
<evidence type="ECO:0000256" key="3">
    <source>
        <dbReference type="ARBA" id="ARBA00022554"/>
    </source>
</evidence>
<organism evidence="7 8">
    <name type="scientific">Turnera subulata</name>
    <dbReference type="NCBI Taxonomy" id="218843"/>
    <lineage>
        <taxon>Eukaryota</taxon>
        <taxon>Viridiplantae</taxon>
        <taxon>Streptophyta</taxon>
        <taxon>Embryophyta</taxon>
        <taxon>Tracheophyta</taxon>
        <taxon>Spermatophyta</taxon>
        <taxon>Magnoliopsida</taxon>
        <taxon>eudicotyledons</taxon>
        <taxon>Gunneridae</taxon>
        <taxon>Pentapetalae</taxon>
        <taxon>rosids</taxon>
        <taxon>fabids</taxon>
        <taxon>Malpighiales</taxon>
        <taxon>Passifloraceae</taxon>
        <taxon>Turnera</taxon>
    </lineage>
</organism>
<keyword evidence="8" id="KW-1185">Reference proteome</keyword>
<dbReference type="PANTHER" id="PTHR10426">
    <property type="entry name" value="STRICTOSIDINE SYNTHASE-RELATED"/>
    <property type="match status" value="1"/>
</dbReference>
<dbReference type="Pfam" id="PF03088">
    <property type="entry name" value="Str_synth"/>
    <property type="match status" value="1"/>
</dbReference>